<keyword evidence="2 4" id="KW-0689">Ribosomal protein</keyword>
<dbReference type="SMART" id="SM01405">
    <property type="entry name" value="Ribosomal_S6e"/>
    <property type="match status" value="1"/>
</dbReference>
<name>A0A8J8TC11_9EURY</name>
<dbReference type="InterPro" id="IPR020924">
    <property type="entry name" value="Ribosomal_eS6_arc"/>
</dbReference>
<organism evidence="6 7">
    <name type="scientific">Halonotius terrestris</name>
    <dbReference type="NCBI Taxonomy" id="2487750"/>
    <lineage>
        <taxon>Archaea</taxon>
        <taxon>Methanobacteriati</taxon>
        <taxon>Methanobacteriota</taxon>
        <taxon>Stenosarchaea group</taxon>
        <taxon>Halobacteria</taxon>
        <taxon>Halobacteriales</taxon>
        <taxon>Haloferacaceae</taxon>
        <taxon>Halonotius</taxon>
    </lineage>
</organism>
<gene>
    <name evidence="4" type="primary">rps6e</name>
    <name evidence="6" type="ORF">EGH24_04410</name>
</gene>
<dbReference type="GO" id="GO:1990904">
    <property type="term" value="C:ribonucleoprotein complex"/>
    <property type="evidence" value="ECO:0007669"/>
    <property type="project" value="UniProtKB-KW"/>
</dbReference>
<accession>A0A8J8TC11</accession>
<evidence type="ECO:0000313" key="7">
    <source>
        <dbReference type="Proteomes" id="UP000705823"/>
    </source>
</evidence>
<dbReference type="HAMAP" id="MF_00512">
    <property type="entry name" value="Ribosomal_eS6"/>
    <property type="match status" value="1"/>
</dbReference>
<dbReference type="AlphaFoldDB" id="A0A8J8TC11"/>
<dbReference type="EMBL" id="RKLU01000002">
    <property type="protein sequence ID" value="TQQ82697.1"/>
    <property type="molecule type" value="Genomic_DNA"/>
</dbReference>
<evidence type="ECO:0000256" key="2">
    <source>
        <dbReference type="ARBA" id="ARBA00022980"/>
    </source>
</evidence>
<dbReference type="NCBIfam" id="NF003294">
    <property type="entry name" value="PRK04290.1-3"/>
    <property type="match status" value="1"/>
</dbReference>
<dbReference type="GO" id="GO:0005840">
    <property type="term" value="C:ribosome"/>
    <property type="evidence" value="ECO:0007669"/>
    <property type="project" value="UniProtKB-KW"/>
</dbReference>
<dbReference type="InterPro" id="IPR001377">
    <property type="entry name" value="Ribosomal_eS6"/>
</dbReference>
<comment type="caution">
    <text evidence="6">The sequence shown here is derived from an EMBL/GenBank/DDBJ whole genome shotgun (WGS) entry which is preliminary data.</text>
</comment>
<feature type="region of interest" description="Disordered" evidence="5">
    <location>
        <begin position="119"/>
        <end position="203"/>
    </location>
</feature>
<keyword evidence="3 4" id="KW-0687">Ribonucleoprotein</keyword>
<dbReference type="OrthoDB" id="7793at2157"/>
<sequence>MAEFQVVVSDPDGGKTYQHEVEGQAANRFVGREIGDEVDAGAVGLDGYTLELTGGSDETGRPMRDNVPGSAIKELLLEGGVGFNPSRDGERKRITVRGRQVSSATAQINAKIIDGDDQLLVALGEEEPEPEDDTDEADDADAEEADEETADDADDEAEDADAAEDAGEEADEEEEATEADDEGDDADEADEETADDDAEKDDA</sequence>
<proteinExistence type="inferred from homology"/>
<reference evidence="6" key="1">
    <citation type="submission" date="2019-02" db="EMBL/GenBank/DDBJ databases">
        <title>Halonotius sp. a new haloarchaeum isolated from saline soil.</title>
        <authorList>
            <person name="Duran-Viseras A."/>
            <person name="Sanchez-Porro C."/>
            <person name="Ventosa A."/>
        </authorList>
    </citation>
    <scope>NUCLEOTIDE SEQUENCE</scope>
    <source>
        <strain evidence="6">F15B</strain>
    </source>
</reference>
<evidence type="ECO:0000313" key="6">
    <source>
        <dbReference type="EMBL" id="TQQ82697.1"/>
    </source>
</evidence>
<evidence type="ECO:0000256" key="4">
    <source>
        <dbReference type="HAMAP-Rule" id="MF_00512"/>
    </source>
</evidence>
<dbReference type="GO" id="GO:0003735">
    <property type="term" value="F:structural constituent of ribosome"/>
    <property type="evidence" value="ECO:0007669"/>
    <property type="project" value="InterPro"/>
</dbReference>
<feature type="compositionally biased region" description="Acidic residues" evidence="5">
    <location>
        <begin position="124"/>
        <end position="203"/>
    </location>
</feature>
<dbReference type="PANTHER" id="PTHR11502">
    <property type="entry name" value="40S RIBOSOMAL PROTEIN S6"/>
    <property type="match status" value="1"/>
</dbReference>
<dbReference type="Pfam" id="PF01092">
    <property type="entry name" value="Ribosomal_S6e"/>
    <property type="match status" value="1"/>
</dbReference>
<protein>
    <recommendedName>
        <fullName evidence="4">Small ribosomal subunit protein eS6</fullName>
    </recommendedName>
</protein>
<dbReference type="GO" id="GO:0006412">
    <property type="term" value="P:translation"/>
    <property type="evidence" value="ECO:0007669"/>
    <property type="project" value="UniProtKB-UniRule"/>
</dbReference>
<comment type="similarity">
    <text evidence="1 4">Belongs to the eukaryotic ribosomal protein eS6 family.</text>
</comment>
<dbReference type="PROSITE" id="PS00578">
    <property type="entry name" value="RIBOSOMAL_S6E"/>
    <property type="match status" value="1"/>
</dbReference>
<evidence type="ECO:0000256" key="5">
    <source>
        <dbReference type="SAM" id="MobiDB-lite"/>
    </source>
</evidence>
<evidence type="ECO:0000256" key="3">
    <source>
        <dbReference type="ARBA" id="ARBA00023274"/>
    </source>
</evidence>
<keyword evidence="7" id="KW-1185">Reference proteome</keyword>
<dbReference type="InterPro" id="IPR018282">
    <property type="entry name" value="Ribosomal_eS6_CS"/>
</dbReference>
<feature type="region of interest" description="Disordered" evidence="5">
    <location>
        <begin position="82"/>
        <end position="105"/>
    </location>
</feature>
<evidence type="ECO:0000256" key="1">
    <source>
        <dbReference type="ARBA" id="ARBA00009312"/>
    </source>
</evidence>
<dbReference type="Proteomes" id="UP000705823">
    <property type="component" value="Unassembled WGS sequence"/>
</dbReference>